<dbReference type="RefSeq" id="WP_267620653.1">
    <property type="nucleotide sequence ID" value="NZ_JAODIW010000005.1"/>
</dbReference>
<gene>
    <name evidence="2" type="ORF">ACFO0N_21110</name>
</gene>
<evidence type="ECO:0000256" key="1">
    <source>
        <dbReference type="SAM" id="MobiDB-lite"/>
    </source>
</evidence>
<feature type="region of interest" description="Disordered" evidence="1">
    <location>
        <begin position="144"/>
        <end position="175"/>
    </location>
</feature>
<protein>
    <recommendedName>
        <fullName evidence="4">DUF35 domain-containing protein</fullName>
    </recommendedName>
</protein>
<keyword evidence="3" id="KW-1185">Reference proteome</keyword>
<proteinExistence type="predicted"/>
<comment type="caution">
    <text evidence="2">The sequence shown here is derived from an EMBL/GenBank/DDBJ whole genome shotgun (WGS) entry which is preliminary data.</text>
</comment>
<dbReference type="Proteomes" id="UP001595921">
    <property type="component" value="Unassembled WGS sequence"/>
</dbReference>
<sequence length="175" mass="18655">MSNRPTAPDSEHGTASVADVARTLRCFACEREYAYLGTDGHPGVCPSCDSRAVSFSGEPRVVSPERELVEKSHLQFSNVLRVVVVDDTDRRFEYLFALTGGIGQDPLTATAKYVRVGDHVIEPTAGGPYAELFPNAVGSVVREITGSPLSLPGDRDSTDTGSGDVGPDGGRDSRR</sequence>
<evidence type="ECO:0008006" key="4">
    <source>
        <dbReference type="Google" id="ProtNLM"/>
    </source>
</evidence>
<reference evidence="2 3" key="1">
    <citation type="journal article" date="2019" name="Int. J. Syst. Evol. Microbiol.">
        <title>The Global Catalogue of Microorganisms (GCM) 10K type strain sequencing project: providing services to taxonomists for standard genome sequencing and annotation.</title>
        <authorList>
            <consortium name="The Broad Institute Genomics Platform"/>
            <consortium name="The Broad Institute Genome Sequencing Center for Infectious Disease"/>
            <person name="Wu L."/>
            <person name="Ma J."/>
        </authorList>
    </citation>
    <scope>NUCLEOTIDE SEQUENCE [LARGE SCALE GENOMIC DNA]</scope>
    <source>
        <strain evidence="2 3">CGMCC 1.12553</strain>
    </source>
</reference>
<name>A0ABD5PI80_9EURY</name>
<dbReference type="EMBL" id="JBHSDS010000017">
    <property type="protein sequence ID" value="MFC4360453.1"/>
    <property type="molecule type" value="Genomic_DNA"/>
</dbReference>
<organism evidence="2 3">
    <name type="scientific">Halobium salinum</name>
    <dbReference type="NCBI Taxonomy" id="1364940"/>
    <lineage>
        <taxon>Archaea</taxon>
        <taxon>Methanobacteriati</taxon>
        <taxon>Methanobacteriota</taxon>
        <taxon>Stenosarchaea group</taxon>
        <taxon>Halobacteria</taxon>
        <taxon>Halobacteriales</taxon>
        <taxon>Haloferacaceae</taxon>
        <taxon>Halobium</taxon>
    </lineage>
</organism>
<evidence type="ECO:0000313" key="3">
    <source>
        <dbReference type="Proteomes" id="UP001595921"/>
    </source>
</evidence>
<evidence type="ECO:0000313" key="2">
    <source>
        <dbReference type="EMBL" id="MFC4360453.1"/>
    </source>
</evidence>
<accession>A0ABD5PI80</accession>
<dbReference type="AlphaFoldDB" id="A0ABD5PI80"/>